<dbReference type="PANTHER" id="PTHR10211:SF0">
    <property type="entry name" value="DEOXYRIBODIPYRIMIDINE PHOTO-LYASE"/>
    <property type="match status" value="1"/>
</dbReference>
<dbReference type="InterPro" id="IPR036134">
    <property type="entry name" value="Crypto/Photolyase_FAD-like_sf"/>
</dbReference>
<proteinExistence type="inferred from homology"/>
<evidence type="ECO:0000313" key="16">
    <source>
        <dbReference type="EMBL" id="SEU15242.1"/>
    </source>
</evidence>
<keyword evidence="7" id="KW-0227">DNA damage</keyword>
<evidence type="ECO:0000313" key="17">
    <source>
        <dbReference type="Proteomes" id="UP000199181"/>
    </source>
</evidence>
<dbReference type="Pfam" id="PF00875">
    <property type="entry name" value="DNA_photolyase"/>
    <property type="match status" value="1"/>
</dbReference>
<evidence type="ECO:0000256" key="1">
    <source>
        <dbReference type="ARBA" id="ARBA00001932"/>
    </source>
</evidence>
<name>A0A1I0JXX9_9BACT</name>
<keyword evidence="8" id="KW-0274">FAD</keyword>
<protein>
    <recommendedName>
        <fullName evidence="5">Deoxyribodipyrimidine photo-lyase</fullName>
        <ecNumber evidence="4">4.1.99.3</ecNumber>
    </recommendedName>
    <alternativeName>
        <fullName evidence="12">DNA photolyase</fullName>
    </alternativeName>
</protein>
<evidence type="ECO:0000256" key="7">
    <source>
        <dbReference type="ARBA" id="ARBA00022763"/>
    </source>
</evidence>
<evidence type="ECO:0000256" key="12">
    <source>
        <dbReference type="ARBA" id="ARBA00031671"/>
    </source>
</evidence>
<gene>
    <name evidence="16" type="ORF">SAMN05443639_108190</name>
</gene>
<evidence type="ECO:0000256" key="11">
    <source>
        <dbReference type="ARBA" id="ARBA00023239"/>
    </source>
</evidence>
<accession>A0A1I0JXX9</accession>
<dbReference type="InterPro" id="IPR032673">
    <property type="entry name" value="DNA_photolyase_2_CS"/>
</dbReference>
<dbReference type="InterPro" id="IPR014729">
    <property type="entry name" value="Rossmann-like_a/b/a_fold"/>
</dbReference>
<dbReference type="GO" id="GO:0003904">
    <property type="term" value="F:deoxyribodipyrimidine photo-lyase activity"/>
    <property type="evidence" value="ECO:0007669"/>
    <property type="project" value="UniProtKB-EC"/>
</dbReference>
<dbReference type="Gene3D" id="3.40.50.620">
    <property type="entry name" value="HUPs"/>
    <property type="match status" value="1"/>
</dbReference>
<dbReference type="FunFam" id="1.10.579.10:FF:000002">
    <property type="entry name" value="Deoxyribodipyrimidine photolyase"/>
    <property type="match status" value="1"/>
</dbReference>
<dbReference type="InterPro" id="IPR052219">
    <property type="entry name" value="Photolyase_Class-2"/>
</dbReference>
<dbReference type="SUPFAM" id="SSF48173">
    <property type="entry name" value="Cryptochrome/photolyase FAD-binding domain"/>
    <property type="match status" value="1"/>
</dbReference>
<feature type="region of interest" description="Disordered" evidence="14">
    <location>
        <begin position="1"/>
        <end position="20"/>
    </location>
</feature>
<keyword evidence="9" id="KW-0238">DNA-binding</keyword>
<comment type="catalytic activity">
    <reaction evidence="13">
        <text>cyclobutadipyrimidine (in DNA) = 2 pyrimidine residues (in DNA).</text>
        <dbReference type="EC" id="4.1.99.3"/>
    </reaction>
</comment>
<dbReference type="EC" id="4.1.99.3" evidence="4"/>
<keyword evidence="17" id="KW-1185">Reference proteome</keyword>
<dbReference type="InterPro" id="IPR036155">
    <property type="entry name" value="Crypto/Photolyase_N_sf"/>
</dbReference>
<dbReference type="SUPFAM" id="SSF52425">
    <property type="entry name" value="Cryptochrome/photolyase, N-terminal domain"/>
    <property type="match status" value="1"/>
</dbReference>
<reference evidence="17" key="1">
    <citation type="submission" date="2016-10" db="EMBL/GenBank/DDBJ databases">
        <authorList>
            <person name="Varghese N."/>
            <person name="Submissions S."/>
        </authorList>
    </citation>
    <scope>NUCLEOTIDE SEQUENCE [LARGE SCALE GENOMIC DNA]</scope>
    <source>
        <strain evidence="17">DSM 16858</strain>
    </source>
</reference>
<sequence length="484" mass="55261">MSGATEKGTRTQGDAMASRKVEEGRLKRLNAHAVKGGEYVLYWMQQSARAEHNPALEYAVQQANAAKLPLLVGYGLMDDYPEANIRHYRFLLEGLQDCQRTLAERGIPFVLQRGAPPEVALKLARNAALVVCDRGYLRHQKQWREQVAQKASCPVVQVEADVVVPVEVASVKAEYAARTLRPKLHRLWETYLVKLAPTPLQVDSLKLGVKGLNLEDVDALLKKLALDRSVPPVHHRFRGGTREANRLLRTFLHRHLPEYQENRPHPETDHVSHMSKYLHFGQISPVVIALAAREARALRPQRDTFLEELIVRRELAQNFAEYTPQYDSYACLPAWARKTLAAHMGDERPFQYTKEQLEQARTHDPYWNAAMREMRYTGYMHNAMRMYWGKKILEWGKTPEEAYRTALTLNNTYFLDGRDANSFTNIGWVFGLHDRPWGARAVYGTVRSMSSKGLERKADMAAYIAKVDALVEEAKAAGVRFKED</sequence>
<evidence type="ECO:0000256" key="9">
    <source>
        <dbReference type="ARBA" id="ARBA00023125"/>
    </source>
</evidence>
<evidence type="ECO:0000256" key="6">
    <source>
        <dbReference type="ARBA" id="ARBA00022630"/>
    </source>
</evidence>
<dbReference type="GO" id="GO:0003677">
    <property type="term" value="F:DNA binding"/>
    <property type="evidence" value="ECO:0007669"/>
    <property type="project" value="UniProtKB-KW"/>
</dbReference>
<dbReference type="Gene3D" id="1.25.40.80">
    <property type="match status" value="1"/>
</dbReference>
<dbReference type="InterPro" id="IPR006050">
    <property type="entry name" value="DNA_photolyase_N"/>
</dbReference>
<dbReference type="EMBL" id="FOIJ01000008">
    <property type="protein sequence ID" value="SEU15242.1"/>
    <property type="molecule type" value="Genomic_DNA"/>
</dbReference>
<dbReference type="GO" id="GO:0000719">
    <property type="term" value="P:photoreactive repair"/>
    <property type="evidence" value="ECO:0007669"/>
    <property type="project" value="TreeGrafter"/>
</dbReference>
<keyword evidence="6" id="KW-0285">Flavoprotein</keyword>
<evidence type="ECO:0000256" key="3">
    <source>
        <dbReference type="ARBA" id="ARBA00006409"/>
    </source>
</evidence>
<dbReference type="PANTHER" id="PTHR10211">
    <property type="entry name" value="DEOXYRIBODIPYRIMIDINE PHOTOLYASE"/>
    <property type="match status" value="1"/>
</dbReference>
<keyword evidence="10" id="KW-0234">DNA repair</keyword>
<evidence type="ECO:0000256" key="13">
    <source>
        <dbReference type="ARBA" id="ARBA00033999"/>
    </source>
</evidence>
<evidence type="ECO:0000256" key="10">
    <source>
        <dbReference type="ARBA" id="ARBA00023204"/>
    </source>
</evidence>
<evidence type="ECO:0000256" key="2">
    <source>
        <dbReference type="ARBA" id="ARBA00001974"/>
    </source>
</evidence>
<feature type="domain" description="Photolyase/cryptochrome alpha/beta" evidence="15">
    <location>
        <begin position="38"/>
        <end position="166"/>
    </location>
</feature>
<comment type="similarity">
    <text evidence="3">Belongs to the DNA photolyase class-2 family.</text>
</comment>
<evidence type="ECO:0000256" key="4">
    <source>
        <dbReference type="ARBA" id="ARBA00013149"/>
    </source>
</evidence>
<dbReference type="PROSITE" id="PS51645">
    <property type="entry name" value="PHR_CRY_ALPHA_BETA"/>
    <property type="match status" value="1"/>
</dbReference>
<organism evidence="16 17">
    <name type="scientific">Stigmatella erecta</name>
    <dbReference type="NCBI Taxonomy" id="83460"/>
    <lineage>
        <taxon>Bacteria</taxon>
        <taxon>Pseudomonadati</taxon>
        <taxon>Myxococcota</taxon>
        <taxon>Myxococcia</taxon>
        <taxon>Myxococcales</taxon>
        <taxon>Cystobacterineae</taxon>
        <taxon>Archangiaceae</taxon>
        <taxon>Stigmatella</taxon>
    </lineage>
</organism>
<dbReference type="Proteomes" id="UP000199181">
    <property type="component" value="Unassembled WGS sequence"/>
</dbReference>
<comment type="cofactor">
    <cofactor evidence="1">
        <name>(6R)-5,10-methylene-5,6,7,8-tetrahydrofolate</name>
        <dbReference type="ChEBI" id="CHEBI:15636"/>
    </cofactor>
</comment>
<dbReference type="PROSITE" id="PS01083">
    <property type="entry name" value="DNA_PHOTOLYASES_2_1"/>
    <property type="match status" value="1"/>
</dbReference>
<evidence type="ECO:0000256" key="5">
    <source>
        <dbReference type="ARBA" id="ARBA00014046"/>
    </source>
</evidence>
<dbReference type="Gene3D" id="1.10.579.10">
    <property type="entry name" value="DNA Cyclobutane Dipyrimidine Photolyase, subunit A, domain 3"/>
    <property type="match status" value="1"/>
</dbReference>
<keyword evidence="11 16" id="KW-0456">Lyase</keyword>
<comment type="cofactor">
    <cofactor evidence="2">
        <name>FAD</name>
        <dbReference type="ChEBI" id="CHEBI:57692"/>
    </cofactor>
</comment>
<evidence type="ECO:0000256" key="14">
    <source>
        <dbReference type="SAM" id="MobiDB-lite"/>
    </source>
</evidence>
<dbReference type="AlphaFoldDB" id="A0A1I0JXX9"/>
<evidence type="ECO:0000259" key="15">
    <source>
        <dbReference type="PROSITE" id="PS51645"/>
    </source>
</evidence>
<evidence type="ECO:0000256" key="8">
    <source>
        <dbReference type="ARBA" id="ARBA00022827"/>
    </source>
</evidence>